<proteinExistence type="inferred from homology"/>
<feature type="transmembrane region" description="Helical" evidence="8">
    <location>
        <begin position="52"/>
        <end position="73"/>
    </location>
</feature>
<dbReference type="InterPro" id="IPR011701">
    <property type="entry name" value="MFS"/>
</dbReference>
<comment type="similarity">
    <text evidence="2 8">Belongs to the major facilitator superfamily. Bcr/CmlA family.</text>
</comment>
<dbReference type="Proteomes" id="UP000606653">
    <property type="component" value="Unassembled WGS sequence"/>
</dbReference>
<keyword evidence="4 8" id="KW-1003">Cell membrane</keyword>
<evidence type="ECO:0000313" key="11">
    <source>
        <dbReference type="Proteomes" id="UP000606653"/>
    </source>
</evidence>
<organism evidence="10 11">
    <name type="scientific">Saccharibacillus kuerlensis</name>
    <dbReference type="NCBI Taxonomy" id="459527"/>
    <lineage>
        <taxon>Bacteria</taxon>
        <taxon>Bacillati</taxon>
        <taxon>Bacillota</taxon>
        <taxon>Bacilli</taxon>
        <taxon>Bacillales</taxon>
        <taxon>Paenibacillaceae</taxon>
        <taxon>Saccharibacillus</taxon>
    </lineage>
</organism>
<dbReference type="PANTHER" id="PTHR23502">
    <property type="entry name" value="MAJOR FACILITATOR SUPERFAMILY"/>
    <property type="match status" value="1"/>
</dbReference>
<keyword evidence="11" id="KW-1185">Reference proteome</keyword>
<sequence>MSNSVFSKMPIGRAQRLKFVLILGALSAFGPLSIDMYLPALPTLAENLETTASLAQLSLTACLLGLALGQLIAGPLSDIQGRRKPLIIALVLYTLASLACAFAPSISVFIVLRLIQGAAGAAGIVISRAVVRDLFSGTELTKFFTMLMLVNGLAPILAPIFGGVILEYVSWRGVFSVLCAIGALMLLAVVLALPETLEKERRSSGGLGETLGTFGQLLRNRAFVGYAFSQAFVMAGMFAYIAGSPFVIQDMFGISPQGYSLFFAINGLGIVLFSQITGRLVHRMGENRLLVTGLLIAFCAGISLTAVSWFGGGLWAIAPLLFLIVASVGMVASTTTALAMQSQESRTAGSASALIGLLPLLLGAAASPLVGLGGGGTAFPMGLVIGCAELLALSSYLLLVLPARNFARKQPLNKA</sequence>
<feature type="transmembrane region" description="Helical" evidence="8">
    <location>
        <begin position="20"/>
        <end position="40"/>
    </location>
</feature>
<dbReference type="InterPro" id="IPR036259">
    <property type="entry name" value="MFS_trans_sf"/>
</dbReference>
<comment type="subcellular location">
    <subcellularLocation>
        <location evidence="1 8">Cell membrane</location>
        <topology evidence="1 8">Multi-pass membrane protein</topology>
    </subcellularLocation>
</comment>
<evidence type="ECO:0000259" key="9">
    <source>
        <dbReference type="PROSITE" id="PS50850"/>
    </source>
</evidence>
<feature type="transmembrane region" description="Helical" evidence="8">
    <location>
        <begin position="259"/>
        <end position="277"/>
    </location>
</feature>
<keyword evidence="5 8" id="KW-0812">Transmembrane</keyword>
<dbReference type="NCBIfam" id="NF008314">
    <property type="entry name" value="PRK11102.1"/>
    <property type="match status" value="1"/>
</dbReference>
<dbReference type="PANTHER" id="PTHR23502:SF132">
    <property type="entry name" value="POLYAMINE TRANSPORTER 2-RELATED"/>
    <property type="match status" value="1"/>
</dbReference>
<accession>A0ABQ2L8W7</accession>
<feature type="transmembrane region" description="Helical" evidence="8">
    <location>
        <begin position="378"/>
        <end position="401"/>
    </location>
</feature>
<evidence type="ECO:0000256" key="6">
    <source>
        <dbReference type="ARBA" id="ARBA00022989"/>
    </source>
</evidence>
<dbReference type="Pfam" id="PF07690">
    <property type="entry name" value="MFS_1"/>
    <property type="match status" value="1"/>
</dbReference>
<evidence type="ECO:0000256" key="1">
    <source>
        <dbReference type="ARBA" id="ARBA00004651"/>
    </source>
</evidence>
<keyword evidence="3 8" id="KW-0813">Transport</keyword>
<feature type="transmembrane region" description="Helical" evidence="8">
    <location>
        <begin position="316"/>
        <end position="339"/>
    </location>
</feature>
<keyword evidence="6 8" id="KW-1133">Transmembrane helix</keyword>
<evidence type="ECO:0000256" key="7">
    <source>
        <dbReference type="ARBA" id="ARBA00023136"/>
    </source>
</evidence>
<evidence type="ECO:0000256" key="8">
    <source>
        <dbReference type="RuleBase" id="RU365088"/>
    </source>
</evidence>
<feature type="transmembrane region" description="Helical" evidence="8">
    <location>
        <begin position="289"/>
        <end position="310"/>
    </location>
</feature>
<feature type="transmembrane region" description="Helical" evidence="8">
    <location>
        <begin position="143"/>
        <end position="165"/>
    </location>
</feature>
<evidence type="ECO:0000256" key="4">
    <source>
        <dbReference type="ARBA" id="ARBA00022475"/>
    </source>
</evidence>
<dbReference type="NCBIfam" id="TIGR00710">
    <property type="entry name" value="efflux_Bcr_CflA"/>
    <property type="match status" value="1"/>
</dbReference>
<feature type="transmembrane region" description="Helical" evidence="8">
    <location>
        <begin position="171"/>
        <end position="193"/>
    </location>
</feature>
<reference evidence="11" key="1">
    <citation type="journal article" date="2019" name="Int. J. Syst. Evol. Microbiol.">
        <title>The Global Catalogue of Microorganisms (GCM) 10K type strain sequencing project: providing services to taxonomists for standard genome sequencing and annotation.</title>
        <authorList>
            <consortium name="The Broad Institute Genomics Platform"/>
            <consortium name="The Broad Institute Genome Sequencing Center for Infectious Disease"/>
            <person name="Wu L."/>
            <person name="Ma J."/>
        </authorList>
    </citation>
    <scope>NUCLEOTIDE SEQUENCE [LARGE SCALE GENOMIC DNA]</scope>
    <source>
        <strain evidence="11">CGMCC 1.6964</strain>
    </source>
</reference>
<feature type="domain" description="Major facilitator superfamily (MFS) profile" evidence="9">
    <location>
        <begin position="16"/>
        <end position="404"/>
    </location>
</feature>
<feature type="transmembrane region" description="Helical" evidence="8">
    <location>
        <begin position="110"/>
        <end position="131"/>
    </location>
</feature>
<evidence type="ECO:0000256" key="5">
    <source>
        <dbReference type="ARBA" id="ARBA00022692"/>
    </source>
</evidence>
<dbReference type="EMBL" id="BMLN01000013">
    <property type="protein sequence ID" value="GGO07004.1"/>
    <property type="molecule type" value="Genomic_DNA"/>
</dbReference>
<name>A0ABQ2L8W7_9BACL</name>
<dbReference type="Gene3D" id="1.20.1720.10">
    <property type="entry name" value="Multidrug resistance protein D"/>
    <property type="match status" value="1"/>
</dbReference>
<keyword evidence="7 8" id="KW-0472">Membrane</keyword>
<feature type="transmembrane region" description="Helical" evidence="8">
    <location>
        <begin position="223"/>
        <end position="247"/>
    </location>
</feature>
<dbReference type="RefSeq" id="WP_018977695.1">
    <property type="nucleotide sequence ID" value="NZ_BMLN01000013.1"/>
</dbReference>
<dbReference type="PROSITE" id="PS50850">
    <property type="entry name" value="MFS"/>
    <property type="match status" value="1"/>
</dbReference>
<evidence type="ECO:0000256" key="2">
    <source>
        <dbReference type="ARBA" id="ARBA00006236"/>
    </source>
</evidence>
<comment type="caution">
    <text evidence="10">The sequence shown here is derived from an EMBL/GenBank/DDBJ whole genome shotgun (WGS) entry which is preliminary data.</text>
</comment>
<dbReference type="InterPro" id="IPR020846">
    <property type="entry name" value="MFS_dom"/>
</dbReference>
<evidence type="ECO:0000256" key="3">
    <source>
        <dbReference type="ARBA" id="ARBA00022448"/>
    </source>
</evidence>
<dbReference type="CDD" id="cd17320">
    <property type="entry name" value="MFS_MdfA_MDR_like"/>
    <property type="match status" value="1"/>
</dbReference>
<evidence type="ECO:0000313" key="10">
    <source>
        <dbReference type="EMBL" id="GGO07004.1"/>
    </source>
</evidence>
<gene>
    <name evidence="10" type="ORF">GCM10010969_35130</name>
</gene>
<feature type="transmembrane region" description="Helical" evidence="8">
    <location>
        <begin position="85"/>
        <end position="104"/>
    </location>
</feature>
<protein>
    <recommendedName>
        <fullName evidence="8">Bcr/CflA family efflux transporter</fullName>
    </recommendedName>
</protein>
<feature type="transmembrane region" description="Helical" evidence="8">
    <location>
        <begin position="351"/>
        <end position="372"/>
    </location>
</feature>
<dbReference type="InterPro" id="IPR004812">
    <property type="entry name" value="Efflux_drug-R_Bcr/CmlA"/>
</dbReference>
<dbReference type="SUPFAM" id="SSF103473">
    <property type="entry name" value="MFS general substrate transporter"/>
    <property type="match status" value="1"/>
</dbReference>